<dbReference type="InterPro" id="IPR023170">
    <property type="entry name" value="HhH_base_excis_C"/>
</dbReference>
<keyword evidence="2" id="KW-0378">Hydrolase</keyword>
<dbReference type="Proteomes" id="UP000761264">
    <property type="component" value="Unassembled WGS sequence"/>
</dbReference>
<dbReference type="GO" id="GO:0006284">
    <property type="term" value="P:base-excision repair"/>
    <property type="evidence" value="ECO:0007669"/>
    <property type="project" value="InterPro"/>
</dbReference>
<comment type="caution">
    <text evidence="2">The sequence shown here is derived from an EMBL/GenBank/DDBJ whole genome shotgun (WGS) entry which is preliminary data.</text>
</comment>
<sequence>MQLALDIDGRHRVLEEIHRRLRLRFGRPGPWRLLDPMSQLVLGLVGGRTYGAVSLGAFEALADRFASWEQVRDAPEASLYETIAAVTFADVKAGRIKASLRMITEARGALTLDFLQYWRVDQALAWLERLPGVGRKTAAATLNLSTLRMKALVIDTHHLRVLRRLGLAGRRADAREAYDRILPYLPAAWGAEDMDVHHQLMKVLGQQICSHGLPCCGNCPLNSICEATTQSR</sequence>
<proteinExistence type="predicted"/>
<dbReference type="SUPFAM" id="SSF48150">
    <property type="entry name" value="DNA-glycosylase"/>
    <property type="match status" value="1"/>
</dbReference>
<dbReference type="SMART" id="SM00478">
    <property type="entry name" value="ENDO3c"/>
    <property type="match status" value="1"/>
</dbReference>
<dbReference type="PANTHER" id="PTHR47203:SF1">
    <property type="entry name" value="HYPOTHETICAL BASE EXCISION DNA REPAIR PROTEIN (EUROFUNG)"/>
    <property type="match status" value="1"/>
</dbReference>
<dbReference type="AlphaFoldDB" id="A0A967EYJ2"/>
<evidence type="ECO:0000259" key="1">
    <source>
        <dbReference type="SMART" id="SM00478"/>
    </source>
</evidence>
<dbReference type="Gene3D" id="1.10.1670.10">
    <property type="entry name" value="Helix-hairpin-Helix base-excision DNA repair enzymes (C-terminal)"/>
    <property type="match status" value="1"/>
</dbReference>
<dbReference type="PANTHER" id="PTHR47203">
    <property type="match status" value="1"/>
</dbReference>
<name>A0A967EYJ2_9PROT</name>
<dbReference type="CDD" id="cd00056">
    <property type="entry name" value="ENDO3c"/>
    <property type="match status" value="1"/>
</dbReference>
<dbReference type="EMBL" id="JAAQPH010000010">
    <property type="protein sequence ID" value="NIA69790.1"/>
    <property type="molecule type" value="Genomic_DNA"/>
</dbReference>
<organism evidence="2 3">
    <name type="scientific">Pelagibius litoralis</name>
    <dbReference type="NCBI Taxonomy" id="374515"/>
    <lineage>
        <taxon>Bacteria</taxon>
        <taxon>Pseudomonadati</taxon>
        <taxon>Pseudomonadota</taxon>
        <taxon>Alphaproteobacteria</taxon>
        <taxon>Rhodospirillales</taxon>
        <taxon>Rhodovibrionaceae</taxon>
        <taxon>Pelagibius</taxon>
    </lineage>
</organism>
<reference evidence="2" key="1">
    <citation type="submission" date="2020-03" db="EMBL/GenBank/DDBJ databases">
        <title>Genome of Pelagibius litoralis DSM 21314T.</title>
        <authorList>
            <person name="Wang G."/>
        </authorList>
    </citation>
    <scope>NUCLEOTIDE SEQUENCE</scope>
    <source>
        <strain evidence="2">DSM 21314</strain>
    </source>
</reference>
<dbReference type="GO" id="GO:0004519">
    <property type="term" value="F:endonuclease activity"/>
    <property type="evidence" value="ECO:0007669"/>
    <property type="project" value="UniProtKB-KW"/>
</dbReference>
<protein>
    <submittedName>
        <fullName evidence="2">Endonuclease III</fullName>
    </submittedName>
</protein>
<gene>
    <name evidence="2" type="ORF">HBA54_14395</name>
</gene>
<keyword evidence="3" id="KW-1185">Reference proteome</keyword>
<dbReference type="RefSeq" id="WP_167225730.1">
    <property type="nucleotide sequence ID" value="NZ_JAAQPH010000010.1"/>
</dbReference>
<dbReference type="Pfam" id="PF00730">
    <property type="entry name" value="HhH-GPD"/>
    <property type="match status" value="1"/>
</dbReference>
<dbReference type="InterPro" id="IPR011257">
    <property type="entry name" value="DNA_glycosylase"/>
</dbReference>
<feature type="domain" description="HhH-GPD" evidence="1">
    <location>
        <begin position="45"/>
        <end position="207"/>
    </location>
</feature>
<keyword evidence="2" id="KW-0255">Endonuclease</keyword>
<keyword evidence="2" id="KW-0540">Nuclease</keyword>
<evidence type="ECO:0000313" key="2">
    <source>
        <dbReference type="EMBL" id="NIA69790.1"/>
    </source>
</evidence>
<dbReference type="InterPro" id="IPR003265">
    <property type="entry name" value="HhH-GPD_domain"/>
</dbReference>
<evidence type="ECO:0000313" key="3">
    <source>
        <dbReference type="Proteomes" id="UP000761264"/>
    </source>
</evidence>
<accession>A0A967EYJ2</accession>
<dbReference type="PIRSF" id="PIRSF001435">
    <property type="entry name" value="Nth"/>
    <property type="match status" value="1"/>
</dbReference>
<dbReference type="Gene3D" id="1.10.340.30">
    <property type="entry name" value="Hypothetical protein, domain 2"/>
    <property type="match status" value="1"/>
</dbReference>